<evidence type="ECO:0000259" key="1">
    <source>
        <dbReference type="PROSITE" id="PS50191"/>
    </source>
</evidence>
<dbReference type="Proteomes" id="UP000887574">
    <property type="component" value="Unplaced"/>
</dbReference>
<dbReference type="PROSITE" id="PS50191">
    <property type="entry name" value="CRAL_TRIO"/>
    <property type="match status" value="1"/>
</dbReference>
<dbReference type="InterPro" id="IPR053302">
    <property type="entry name" value="CRAL-TRIO_domain"/>
</dbReference>
<dbReference type="PANTHER" id="PTHR47159">
    <property type="entry name" value="PROTEIN CBG07705-RELATED"/>
    <property type="match status" value="1"/>
</dbReference>
<dbReference type="InterPro" id="IPR001251">
    <property type="entry name" value="CRAL-TRIO_dom"/>
</dbReference>
<organism evidence="2 3">
    <name type="scientific">Ditylenchus dipsaci</name>
    <dbReference type="NCBI Taxonomy" id="166011"/>
    <lineage>
        <taxon>Eukaryota</taxon>
        <taxon>Metazoa</taxon>
        <taxon>Ecdysozoa</taxon>
        <taxon>Nematoda</taxon>
        <taxon>Chromadorea</taxon>
        <taxon>Rhabditida</taxon>
        <taxon>Tylenchina</taxon>
        <taxon>Tylenchomorpha</taxon>
        <taxon>Sphaerularioidea</taxon>
        <taxon>Anguinidae</taxon>
        <taxon>Anguininae</taxon>
        <taxon>Ditylenchus</taxon>
    </lineage>
</organism>
<dbReference type="SMART" id="SM00516">
    <property type="entry name" value="SEC14"/>
    <property type="match status" value="1"/>
</dbReference>
<dbReference type="Gene3D" id="2.60.120.680">
    <property type="entry name" value="GOLD domain"/>
    <property type="match status" value="1"/>
</dbReference>
<sequence>MTLVTCCYLEYNLRIAAAHQRNISSQDPFFNTATISSPLQNAVCRKLLSIRKLFSAGNRVVAKNADQHPSDWPPSVYSTNFNLLRWLYAYEGDVELAASKYRRHLRIRSILQLDFIEELSELDGMDVAADSFAPMTFLGEAGNGDHRVLLLEQSGKFDLLKIMQTIRTSAFMMNRFRLMERILREIRVSELRTGQMSSAVLIIDLQGLKFQPSLVGFISGPYRIMWGTLIEQYPYLISKILVINAPGFMNVLWNACCSFIPVEYRKKIHLLGENWAEKLGEHVALESLPTSYGGLRNIDVPAPSLCLPANVSAGQLLDETSLDTVTIPAGGTVVHTFYLKEHELLEFYMKHDQEFTMNIFFTSTKQTIKGQPSGEIKDELMEEVYAGCERPGLPSLDFWKWTVPYTGFYHVIFGNEKAWIMSVSIKYQIFQLHQNGSKVKVNPIPA</sequence>
<dbReference type="PANTHER" id="PTHR47159:SF2">
    <property type="entry name" value="CRAL-TRIO DOMAIN-CONTAINING PROTEIN"/>
    <property type="match status" value="1"/>
</dbReference>
<dbReference type="AlphaFoldDB" id="A0A915E305"/>
<dbReference type="InterPro" id="IPR058960">
    <property type="entry name" value="Ctg-1-like_C"/>
</dbReference>
<protein>
    <submittedName>
        <fullName evidence="3">CRAL-TRIO domain-containing protein</fullName>
    </submittedName>
</protein>
<dbReference type="WBParaSite" id="jg26162">
    <property type="protein sequence ID" value="jg26162"/>
    <property type="gene ID" value="jg26162"/>
</dbReference>
<dbReference type="InterPro" id="IPR036865">
    <property type="entry name" value="CRAL-TRIO_dom_sf"/>
</dbReference>
<dbReference type="Pfam" id="PF00650">
    <property type="entry name" value="CRAL_TRIO"/>
    <property type="match status" value="1"/>
</dbReference>
<accession>A0A915E305</accession>
<feature type="domain" description="CRAL-TRIO" evidence="1">
    <location>
        <begin position="125"/>
        <end position="300"/>
    </location>
</feature>
<reference evidence="3" key="1">
    <citation type="submission" date="2022-11" db="UniProtKB">
        <authorList>
            <consortium name="WormBaseParasite"/>
        </authorList>
    </citation>
    <scope>IDENTIFICATION</scope>
</reference>
<dbReference type="SUPFAM" id="SSF52087">
    <property type="entry name" value="CRAL/TRIO domain"/>
    <property type="match status" value="1"/>
</dbReference>
<dbReference type="Gene3D" id="3.40.525.10">
    <property type="entry name" value="CRAL-TRIO lipid binding domain"/>
    <property type="match status" value="1"/>
</dbReference>
<proteinExistence type="predicted"/>
<name>A0A915E305_9BILA</name>
<evidence type="ECO:0000313" key="3">
    <source>
        <dbReference type="WBParaSite" id="jg26162"/>
    </source>
</evidence>
<dbReference type="CDD" id="cd00170">
    <property type="entry name" value="SEC14"/>
    <property type="match status" value="1"/>
</dbReference>
<dbReference type="Pfam" id="PF25883">
    <property type="entry name" value="F28H7_8_C"/>
    <property type="match status" value="1"/>
</dbReference>
<keyword evidence="2" id="KW-1185">Reference proteome</keyword>
<evidence type="ECO:0000313" key="2">
    <source>
        <dbReference type="Proteomes" id="UP000887574"/>
    </source>
</evidence>